<keyword evidence="1" id="KW-0472">Membrane</keyword>
<feature type="transmembrane region" description="Helical" evidence="1">
    <location>
        <begin position="6"/>
        <end position="25"/>
    </location>
</feature>
<keyword evidence="3" id="KW-1185">Reference proteome</keyword>
<feature type="transmembrane region" description="Helical" evidence="1">
    <location>
        <begin position="89"/>
        <end position="111"/>
    </location>
</feature>
<reference evidence="3" key="1">
    <citation type="journal article" date="2019" name="Int. J. Syst. Evol. Microbiol.">
        <title>The Global Catalogue of Microorganisms (GCM) 10K type strain sequencing project: providing services to taxonomists for standard genome sequencing and annotation.</title>
        <authorList>
            <consortium name="The Broad Institute Genomics Platform"/>
            <consortium name="The Broad Institute Genome Sequencing Center for Infectious Disease"/>
            <person name="Wu L."/>
            <person name="Ma J."/>
        </authorList>
    </citation>
    <scope>NUCLEOTIDE SEQUENCE [LARGE SCALE GENOMIC DNA]</scope>
    <source>
        <strain evidence="3">KCTC 42247</strain>
    </source>
</reference>
<feature type="transmembrane region" description="Helical" evidence="1">
    <location>
        <begin position="354"/>
        <end position="375"/>
    </location>
</feature>
<evidence type="ECO:0000313" key="2">
    <source>
        <dbReference type="EMBL" id="MFD2742981.1"/>
    </source>
</evidence>
<evidence type="ECO:0000256" key="1">
    <source>
        <dbReference type="SAM" id="Phobius"/>
    </source>
</evidence>
<feature type="transmembrane region" description="Helical" evidence="1">
    <location>
        <begin position="309"/>
        <end position="333"/>
    </location>
</feature>
<feature type="transmembrane region" description="Helical" evidence="1">
    <location>
        <begin position="255"/>
        <end position="272"/>
    </location>
</feature>
<comment type="caution">
    <text evidence="2">The sequence shown here is derived from an EMBL/GenBank/DDBJ whole genome shotgun (WGS) entry which is preliminary data.</text>
</comment>
<feature type="transmembrane region" description="Helical" evidence="1">
    <location>
        <begin position="123"/>
        <end position="152"/>
    </location>
</feature>
<feature type="transmembrane region" description="Helical" evidence="1">
    <location>
        <begin position="284"/>
        <end position="303"/>
    </location>
</feature>
<feature type="transmembrane region" description="Helical" evidence="1">
    <location>
        <begin position="158"/>
        <end position="189"/>
    </location>
</feature>
<dbReference type="EMBL" id="JBHUMB010000006">
    <property type="protein sequence ID" value="MFD2742981.1"/>
    <property type="molecule type" value="Genomic_DNA"/>
</dbReference>
<evidence type="ECO:0000313" key="3">
    <source>
        <dbReference type="Proteomes" id="UP001597418"/>
    </source>
</evidence>
<dbReference type="Proteomes" id="UP001597418">
    <property type="component" value="Unassembled WGS sequence"/>
</dbReference>
<keyword evidence="1" id="KW-0812">Transmembrane</keyword>
<accession>A0ABW5UAM3</accession>
<feature type="transmembrane region" description="Helical" evidence="1">
    <location>
        <begin position="201"/>
        <end position="221"/>
    </location>
</feature>
<proteinExistence type="predicted"/>
<protein>
    <submittedName>
        <fullName evidence="2">EpsG family protein</fullName>
    </submittedName>
</protein>
<dbReference type="InterPro" id="IPR049458">
    <property type="entry name" value="EpsG-like"/>
</dbReference>
<dbReference type="RefSeq" id="WP_066754507.1">
    <property type="nucleotide sequence ID" value="NZ_JBHUMB010000006.1"/>
</dbReference>
<gene>
    <name evidence="2" type="ORF">ACFSQ6_06185</name>
</gene>
<organism evidence="2 3">
    <name type="scientific">Sphingobacterium populi</name>
    <dbReference type="NCBI Taxonomy" id="1812824"/>
    <lineage>
        <taxon>Bacteria</taxon>
        <taxon>Pseudomonadati</taxon>
        <taxon>Bacteroidota</taxon>
        <taxon>Sphingobacteriia</taxon>
        <taxon>Sphingobacteriales</taxon>
        <taxon>Sphingobacteriaceae</taxon>
        <taxon>Sphingobacterium</taxon>
    </lineage>
</organism>
<feature type="transmembrane region" description="Helical" evidence="1">
    <location>
        <begin position="32"/>
        <end position="54"/>
    </location>
</feature>
<name>A0ABW5UAM3_9SPHI</name>
<dbReference type="Pfam" id="PF14897">
    <property type="entry name" value="EpsG"/>
    <property type="match status" value="1"/>
</dbReference>
<keyword evidence="1" id="KW-1133">Transmembrane helix</keyword>
<sequence>MSGIEHIVLFALLFFLFYLWGIFAYKIKSDLNFWALALIPVSLFSVIVGSRFGWGADYMFYKFRLEHAFTFKEDQIGFRWLNQGIDIFGLNYVGGYIVYSFIFITCSVLLVRSYGISSKYMYAFIIPATLLFPTSIIRQGLALSFIFLGLYFYNKRNWPGIIISLCIAISIHTSTLITAVMLGAFAYLFRSPFNWKITVPIYLFVTFFFDVSKVGVLSSYIQMLSLGNQFQSYIDTSDRWFGEDAADEQFQQGNLALVTSALFHVAIIYLGYWSIYIKKNHKIVYIYNSVVFGLIFLRAVFLFEIFKRFAQPLVMLYFVVLGYALFVFLEVPYKTLRRKLDKNKLKNFLKVKRFFWPIFACIMLYLIMFWGRFIFLNPKGVFFWDQ</sequence>